<dbReference type="EMBL" id="MRTF01000002">
    <property type="protein sequence ID" value="OME94631.1"/>
    <property type="molecule type" value="Genomic_DNA"/>
</dbReference>
<comment type="subcellular location">
    <subcellularLocation>
        <location evidence="1 7">Cell membrane</location>
        <topology evidence="1 7">Multi-pass membrane protein</topology>
    </subcellularLocation>
</comment>
<feature type="transmembrane region" description="Helical" evidence="7">
    <location>
        <begin position="280"/>
        <end position="299"/>
    </location>
</feature>
<comment type="similarity">
    <text evidence="7">Belongs to the binding-protein-dependent transport system permease family.</text>
</comment>
<evidence type="ECO:0000259" key="8">
    <source>
        <dbReference type="PROSITE" id="PS50928"/>
    </source>
</evidence>
<evidence type="ECO:0000256" key="1">
    <source>
        <dbReference type="ARBA" id="ARBA00004651"/>
    </source>
</evidence>
<dbReference type="GO" id="GO:0055085">
    <property type="term" value="P:transmembrane transport"/>
    <property type="evidence" value="ECO:0007669"/>
    <property type="project" value="InterPro"/>
</dbReference>
<sequence>MEGYYKLRMFRDLVKNRGLYTMAIPGIIFLVVFSYVPLSGHLLAFKDFQISKGIWGSDWVGLDNFRFFFSNRDWIQVTVNTVYLNALFIIFEMVFALLIALFLNEIRLKWFKRTIQSVIFLPYFISWVVVGYMAFILFNNTDGLINRVLGMTGLQAVDWYQTPWVWPIILTLTRIWKSAGYYSIILLAAITGFSTDYYESARLDGATRLQQMKYITLPLLKPQIIILVLLGVGRIFYGDFGMIYGIIGDTGILFPTTDVIDTYSYRALRQLGNFSMSSAIIFYQSIMGLIAVVSFNALVRKIDKDSRLF</sequence>
<keyword evidence="2 7" id="KW-0813">Transport</keyword>
<feature type="transmembrane region" description="Helical" evidence="7">
    <location>
        <begin position="20"/>
        <end position="38"/>
    </location>
</feature>
<feature type="transmembrane region" description="Helical" evidence="7">
    <location>
        <begin position="115"/>
        <end position="138"/>
    </location>
</feature>
<feature type="domain" description="ABC transmembrane type-1" evidence="8">
    <location>
        <begin position="78"/>
        <end position="299"/>
    </location>
</feature>
<feature type="transmembrane region" description="Helical" evidence="7">
    <location>
        <begin position="179"/>
        <end position="198"/>
    </location>
</feature>
<dbReference type="PROSITE" id="PS50928">
    <property type="entry name" value="ABC_TM1"/>
    <property type="match status" value="1"/>
</dbReference>
<name>A0A1R1B4X0_PAELA</name>
<evidence type="ECO:0000256" key="5">
    <source>
        <dbReference type="ARBA" id="ARBA00022989"/>
    </source>
</evidence>
<dbReference type="InterPro" id="IPR000515">
    <property type="entry name" value="MetI-like"/>
</dbReference>
<reference evidence="9 10" key="1">
    <citation type="submission" date="2016-11" db="EMBL/GenBank/DDBJ databases">
        <title>Paenibacillus species isolates.</title>
        <authorList>
            <person name="Beno S.M."/>
        </authorList>
    </citation>
    <scope>NUCLEOTIDE SEQUENCE [LARGE SCALE GENOMIC DNA]</scope>
    <source>
        <strain evidence="9 10">FSL F4-0100</strain>
    </source>
</reference>
<keyword evidence="3" id="KW-1003">Cell membrane</keyword>
<dbReference type="Pfam" id="PF00528">
    <property type="entry name" value="BPD_transp_1"/>
    <property type="match status" value="1"/>
</dbReference>
<evidence type="ECO:0000256" key="4">
    <source>
        <dbReference type="ARBA" id="ARBA00022692"/>
    </source>
</evidence>
<organism evidence="9 10">
    <name type="scientific">Paenibacillus lautus</name>
    <name type="common">Bacillus lautus</name>
    <dbReference type="NCBI Taxonomy" id="1401"/>
    <lineage>
        <taxon>Bacteria</taxon>
        <taxon>Bacillati</taxon>
        <taxon>Bacillota</taxon>
        <taxon>Bacilli</taxon>
        <taxon>Bacillales</taxon>
        <taxon>Paenibacillaceae</taxon>
        <taxon>Paenibacillus</taxon>
    </lineage>
</organism>
<dbReference type="CDD" id="cd06261">
    <property type="entry name" value="TM_PBP2"/>
    <property type="match status" value="1"/>
</dbReference>
<dbReference type="InterPro" id="IPR035906">
    <property type="entry name" value="MetI-like_sf"/>
</dbReference>
<accession>A0A1R1B4X0</accession>
<dbReference type="SUPFAM" id="SSF161098">
    <property type="entry name" value="MetI-like"/>
    <property type="match status" value="1"/>
</dbReference>
<evidence type="ECO:0000313" key="9">
    <source>
        <dbReference type="EMBL" id="OME94631.1"/>
    </source>
</evidence>
<keyword evidence="5 7" id="KW-1133">Transmembrane helix</keyword>
<feature type="transmembrane region" description="Helical" evidence="7">
    <location>
        <begin position="219"/>
        <end position="237"/>
    </location>
</feature>
<evidence type="ECO:0000256" key="7">
    <source>
        <dbReference type="RuleBase" id="RU363032"/>
    </source>
</evidence>
<evidence type="ECO:0000313" key="10">
    <source>
        <dbReference type="Proteomes" id="UP000187074"/>
    </source>
</evidence>
<dbReference type="PANTHER" id="PTHR30193">
    <property type="entry name" value="ABC TRANSPORTER PERMEASE PROTEIN"/>
    <property type="match status" value="1"/>
</dbReference>
<dbReference type="PANTHER" id="PTHR30193:SF44">
    <property type="entry name" value="LACTOSE TRANSPORT SYSTEM PERMEASE PROTEIN LACF"/>
    <property type="match status" value="1"/>
</dbReference>
<dbReference type="Gene3D" id="1.10.3720.10">
    <property type="entry name" value="MetI-like"/>
    <property type="match status" value="1"/>
</dbReference>
<feature type="transmembrane region" description="Helical" evidence="7">
    <location>
        <begin position="82"/>
        <end position="103"/>
    </location>
</feature>
<protein>
    <submittedName>
        <fullName evidence="9">Sugar ABC transporter permease</fullName>
    </submittedName>
</protein>
<dbReference type="AlphaFoldDB" id="A0A1R1B4X0"/>
<dbReference type="STRING" id="1401.BK123_05720"/>
<dbReference type="Proteomes" id="UP000187074">
    <property type="component" value="Unassembled WGS sequence"/>
</dbReference>
<comment type="caution">
    <text evidence="9">The sequence shown here is derived from an EMBL/GenBank/DDBJ whole genome shotgun (WGS) entry which is preliminary data.</text>
</comment>
<keyword evidence="6 7" id="KW-0472">Membrane</keyword>
<keyword evidence="4 7" id="KW-0812">Transmembrane</keyword>
<gene>
    <name evidence="9" type="ORF">BK123_05720</name>
</gene>
<proteinExistence type="inferred from homology"/>
<evidence type="ECO:0000256" key="2">
    <source>
        <dbReference type="ARBA" id="ARBA00022448"/>
    </source>
</evidence>
<dbReference type="GO" id="GO:0005886">
    <property type="term" value="C:plasma membrane"/>
    <property type="evidence" value="ECO:0007669"/>
    <property type="project" value="UniProtKB-SubCell"/>
</dbReference>
<evidence type="ECO:0000256" key="3">
    <source>
        <dbReference type="ARBA" id="ARBA00022475"/>
    </source>
</evidence>
<evidence type="ECO:0000256" key="6">
    <source>
        <dbReference type="ARBA" id="ARBA00023136"/>
    </source>
</evidence>
<dbReference type="InterPro" id="IPR051393">
    <property type="entry name" value="ABC_transporter_permease"/>
</dbReference>